<dbReference type="PROSITE" id="PS00086">
    <property type="entry name" value="CYTOCHROME_P450"/>
    <property type="match status" value="1"/>
</dbReference>
<evidence type="ECO:0000313" key="8">
    <source>
        <dbReference type="EMBL" id="CAB4794507.1"/>
    </source>
</evidence>
<evidence type="ECO:0000313" key="9">
    <source>
        <dbReference type="EMBL" id="CAB4978083.1"/>
    </source>
</evidence>
<evidence type="ECO:0000256" key="1">
    <source>
        <dbReference type="ARBA" id="ARBA00010617"/>
    </source>
</evidence>
<name>A0A6J6NBW8_9ZZZZ</name>
<dbReference type="AlphaFoldDB" id="A0A6J6NBW8"/>
<keyword evidence="3" id="KW-0479">Metal-binding</keyword>
<dbReference type="EMBL" id="CAFBOG010000064">
    <property type="protein sequence ID" value="CAB4978083.1"/>
    <property type="molecule type" value="Genomic_DNA"/>
</dbReference>
<dbReference type="GO" id="GO:0036199">
    <property type="term" value="F:cholest-4-en-3-one 26-monooxygenase activity"/>
    <property type="evidence" value="ECO:0007669"/>
    <property type="project" value="TreeGrafter"/>
</dbReference>
<dbReference type="PANTHER" id="PTHR46696:SF4">
    <property type="entry name" value="BIOTIN BIOSYNTHESIS CYTOCHROME P450"/>
    <property type="match status" value="1"/>
</dbReference>
<accession>A0A6J6NBW8</accession>
<dbReference type="EMBL" id="CAEZXS010000001">
    <property type="protein sequence ID" value="CAB4684101.1"/>
    <property type="molecule type" value="Genomic_DNA"/>
</dbReference>
<dbReference type="Gene3D" id="1.10.630.10">
    <property type="entry name" value="Cytochrome P450"/>
    <property type="match status" value="1"/>
</dbReference>
<dbReference type="GO" id="GO:0006707">
    <property type="term" value="P:cholesterol catabolic process"/>
    <property type="evidence" value="ECO:0007669"/>
    <property type="project" value="TreeGrafter"/>
</dbReference>
<protein>
    <submittedName>
        <fullName evidence="7">Unannotated protein</fullName>
    </submittedName>
</protein>
<keyword evidence="2" id="KW-0349">Heme</keyword>
<evidence type="ECO:0000256" key="4">
    <source>
        <dbReference type="ARBA" id="ARBA00023002"/>
    </source>
</evidence>
<comment type="similarity">
    <text evidence="1">Belongs to the cytochrome P450 family.</text>
</comment>
<dbReference type="InterPro" id="IPR002397">
    <property type="entry name" value="Cyt_P450_B"/>
</dbReference>
<dbReference type="InterPro" id="IPR036396">
    <property type="entry name" value="Cyt_P450_sf"/>
</dbReference>
<dbReference type="InterPro" id="IPR001128">
    <property type="entry name" value="Cyt_P450"/>
</dbReference>
<gene>
    <name evidence="7" type="ORF">UFOPK2582_00013</name>
    <name evidence="8" type="ORF">UFOPK3046_00142</name>
    <name evidence="9" type="ORF">UFOPK3914_00864</name>
</gene>
<organism evidence="7">
    <name type="scientific">freshwater metagenome</name>
    <dbReference type="NCBI Taxonomy" id="449393"/>
    <lineage>
        <taxon>unclassified sequences</taxon>
        <taxon>metagenomes</taxon>
        <taxon>ecological metagenomes</taxon>
    </lineage>
</organism>
<dbReference type="FunFam" id="1.10.630.10:FF:000018">
    <property type="entry name" value="Cytochrome P450 monooxygenase"/>
    <property type="match status" value="1"/>
</dbReference>
<keyword evidence="4" id="KW-0560">Oxidoreductase</keyword>
<evidence type="ECO:0000256" key="2">
    <source>
        <dbReference type="ARBA" id="ARBA00022617"/>
    </source>
</evidence>
<dbReference type="Pfam" id="PF00067">
    <property type="entry name" value="p450"/>
    <property type="match status" value="1"/>
</dbReference>
<dbReference type="PANTHER" id="PTHR46696">
    <property type="entry name" value="P450, PUTATIVE (EUROFUNG)-RELATED"/>
    <property type="match status" value="1"/>
</dbReference>
<dbReference type="SUPFAM" id="SSF48264">
    <property type="entry name" value="Cytochrome P450"/>
    <property type="match status" value="1"/>
</dbReference>
<evidence type="ECO:0000256" key="6">
    <source>
        <dbReference type="ARBA" id="ARBA00023033"/>
    </source>
</evidence>
<dbReference type="EMBL" id="CAFAAQ010000006">
    <property type="protein sequence ID" value="CAB4794507.1"/>
    <property type="molecule type" value="Genomic_DNA"/>
</dbReference>
<proteinExistence type="inferred from homology"/>
<dbReference type="GO" id="GO:0020037">
    <property type="term" value="F:heme binding"/>
    <property type="evidence" value="ECO:0007669"/>
    <property type="project" value="InterPro"/>
</dbReference>
<reference evidence="7" key="1">
    <citation type="submission" date="2020-05" db="EMBL/GenBank/DDBJ databases">
        <authorList>
            <person name="Chiriac C."/>
            <person name="Salcher M."/>
            <person name="Ghai R."/>
            <person name="Kavagutti S V."/>
        </authorList>
    </citation>
    <scope>NUCLEOTIDE SEQUENCE</scope>
</reference>
<dbReference type="GO" id="GO:0008395">
    <property type="term" value="F:steroid hydroxylase activity"/>
    <property type="evidence" value="ECO:0007669"/>
    <property type="project" value="TreeGrafter"/>
</dbReference>
<dbReference type="GO" id="GO:0005506">
    <property type="term" value="F:iron ion binding"/>
    <property type="evidence" value="ECO:0007669"/>
    <property type="project" value="InterPro"/>
</dbReference>
<dbReference type="PRINTS" id="PR00359">
    <property type="entry name" value="BP450"/>
</dbReference>
<keyword evidence="6" id="KW-0503">Monooxygenase</keyword>
<dbReference type="InterPro" id="IPR017972">
    <property type="entry name" value="Cyt_P450_CS"/>
</dbReference>
<evidence type="ECO:0000256" key="3">
    <source>
        <dbReference type="ARBA" id="ARBA00022723"/>
    </source>
</evidence>
<sequence>MEGPSHDRAEVWGRTKQGLNSGTCVTLSAVTMNPTALSGGESRPEIDLLDAEFYRADPHPAFSWMRANEPLYRDHKNSLWAVTRHADLAEVERNSAVFISGRGYRSWWAPEEINIISMDDPGHQQQRRLVANRFTPRATREHEPWLRARIDELLDAVAAEGDVEIIDALAAPLPSRLISMLLGFPEDRWRDVKNWSEAIMRFDAASHDMDALVGLGTAIAEYVELLEELVPKRIECPADDLISVWANADIAGKSGYSDQRMLHETGLFIAGGAETTRTVIAHGLRVFSDHPDQWNLLADSPELVPGAVEELIRWVTPLSNFFRTAVEDTTVGGHPVAQDDRLILLYPSANRDELVFADPFRFDVTRSTNPHLAFGHGTHFCLGANLARLELQILFTELTRRFEVPEVISEPVIEANIFARAVSSFEVRMRERA</sequence>
<keyword evidence="5" id="KW-0408">Iron</keyword>
<evidence type="ECO:0000313" key="7">
    <source>
        <dbReference type="EMBL" id="CAB4684101.1"/>
    </source>
</evidence>
<evidence type="ECO:0000256" key="5">
    <source>
        <dbReference type="ARBA" id="ARBA00023004"/>
    </source>
</evidence>